<organism evidence="2 3">
    <name type="scientific">Aetokthonos hydrillicola Thurmond2011</name>
    <dbReference type="NCBI Taxonomy" id="2712845"/>
    <lineage>
        <taxon>Bacteria</taxon>
        <taxon>Bacillati</taxon>
        <taxon>Cyanobacteriota</taxon>
        <taxon>Cyanophyceae</taxon>
        <taxon>Nostocales</taxon>
        <taxon>Hapalosiphonaceae</taxon>
        <taxon>Aetokthonos</taxon>
    </lineage>
</organism>
<dbReference type="EMBL" id="JAALHA020000012">
    <property type="protein sequence ID" value="MDR9897447.1"/>
    <property type="molecule type" value="Genomic_DNA"/>
</dbReference>
<gene>
    <name evidence="2" type="ORF">G7B40_023175</name>
</gene>
<keyword evidence="3" id="KW-1185">Reference proteome</keyword>
<dbReference type="Gene3D" id="3.40.50.300">
    <property type="entry name" value="P-loop containing nucleotide triphosphate hydrolases"/>
    <property type="match status" value="1"/>
</dbReference>
<proteinExistence type="predicted"/>
<evidence type="ECO:0000313" key="2">
    <source>
        <dbReference type="EMBL" id="MDR9897447.1"/>
    </source>
</evidence>
<dbReference type="InterPro" id="IPR027417">
    <property type="entry name" value="P-loop_NTPase"/>
</dbReference>
<dbReference type="RefSeq" id="WP_208339178.1">
    <property type="nucleotide sequence ID" value="NZ_CAWQFN010000498.1"/>
</dbReference>
<dbReference type="InterPro" id="IPR016032">
    <property type="entry name" value="Sig_transdc_resp-reg_C-effctor"/>
</dbReference>
<accession>A0AAP5ICD4</accession>
<dbReference type="InterPro" id="IPR036388">
    <property type="entry name" value="WH-like_DNA-bd_sf"/>
</dbReference>
<dbReference type="GO" id="GO:0003677">
    <property type="term" value="F:DNA binding"/>
    <property type="evidence" value="ECO:0007669"/>
    <property type="project" value="InterPro"/>
</dbReference>
<evidence type="ECO:0000259" key="1">
    <source>
        <dbReference type="SMART" id="SM00421"/>
    </source>
</evidence>
<dbReference type="SUPFAM" id="SSF52540">
    <property type="entry name" value="P-loop containing nucleoside triphosphate hydrolases"/>
    <property type="match status" value="1"/>
</dbReference>
<protein>
    <submittedName>
        <fullName evidence="2">AAA-like domain-containing protein</fullName>
    </submittedName>
</protein>
<dbReference type="Pfam" id="PF14516">
    <property type="entry name" value="AAA_35"/>
    <property type="match status" value="1"/>
</dbReference>
<dbReference type="SUPFAM" id="SSF46894">
    <property type="entry name" value="C-terminal effector domain of the bipartite response regulators"/>
    <property type="match status" value="1"/>
</dbReference>
<dbReference type="Gene3D" id="1.10.10.10">
    <property type="entry name" value="Winged helix-like DNA-binding domain superfamily/Winged helix DNA-binding domain"/>
    <property type="match status" value="1"/>
</dbReference>
<feature type="domain" description="HTH luxR-type" evidence="1">
    <location>
        <begin position="10"/>
        <end position="76"/>
    </location>
</feature>
<evidence type="ECO:0000313" key="3">
    <source>
        <dbReference type="Proteomes" id="UP000667802"/>
    </source>
</evidence>
<dbReference type="AlphaFoldDB" id="A0AAP5ICD4"/>
<comment type="caution">
    <text evidence="2">The sequence shown here is derived from an EMBL/GenBank/DDBJ whole genome shotgun (WGS) entry which is preliminary data.</text>
</comment>
<name>A0AAP5ICD4_9CYAN</name>
<reference evidence="3" key="1">
    <citation type="journal article" date="2021" name="Science">
        <title>Hunting the eagle killer: A cyanobacterial neurotoxin causes vacuolar myelinopathy.</title>
        <authorList>
            <person name="Breinlinger S."/>
            <person name="Phillips T.J."/>
            <person name="Haram B.N."/>
            <person name="Mares J."/>
            <person name="Martinez Yerena J.A."/>
            <person name="Hrouzek P."/>
            <person name="Sobotka R."/>
            <person name="Henderson W.M."/>
            <person name="Schmieder P."/>
            <person name="Williams S.M."/>
            <person name="Lauderdale J.D."/>
            <person name="Wilde H.D."/>
            <person name="Gerrin W."/>
            <person name="Kust A."/>
            <person name="Washington J.W."/>
            <person name="Wagner C."/>
            <person name="Geier B."/>
            <person name="Liebeke M."/>
            <person name="Enke H."/>
            <person name="Niedermeyer T.H.J."/>
            <person name="Wilde S.B."/>
        </authorList>
    </citation>
    <scope>NUCLEOTIDE SEQUENCE [LARGE SCALE GENOMIC DNA]</scope>
    <source>
        <strain evidence="3">Thurmond2011</strain>
    </source>
</reference>
<dbReference type="Pfam" id="PF00196">
    <property type="entry name" value="GerE"/>
    <property type="match status" value="1"/>
</dbReference>
<dbReference type="SMART" id="SM00421">
    <property type="entry name" value="HTH_LUXR"/>
    <property type="match status" value="1"/>
</dbReference>
<dbReference type="Proteomes" id="UP000667802">
    <property type="component" value="Unassembled WGS sequence"/>
</dbReference>
<dbReference type="GO" id="GO:0006355">
    <property type="term" value="P:regulation of DNA-templated transcription"/>
    <property type="evidence" value="ECO:0007669"/>
    <property type="project" value="InterPro"/>
</dbReference>
<dbReference type="InterPro" id="IPR000792">
    <property type="entry name" value="Tscrpt_reg_LuxR_C"/>
</dbReference>
<sequence length="431" mass="49858">MDQETFDTILEKLTKQEEKVLRLFLEGKDDRATAEVLYCTQENVRAHLANICKKFYLTQSENTRGCSHRDELIILCCKFKPEWVAPLSRQRVGCPSFEYPNGRVPLESYFYLPRNNIELHCSQAILQSGALIRIKAPKLMGKTSLMTRIFAEAKKKMQICAVEVNLAEADREKLDDSEKFLRWFCTIIGEQLGLEQQLINYWKSSSELRHNCTTYFERYLLPQINCPLVLGLDEVERIFPYAVAQDFLTLLRLWHEKAKTSPIWGKLRLIISHSTEVYVKLKATQSPFNVGEPIELSEFSVEQIKNLAIRHGLGWADSQVDKLMMIIGGHPYLIRLALYHLATQSINLEQLLRQAPTEAGIYRDHLRGLLAILRQDADLAKAYKTVVTASSWVELDPMKIYLLWSMGLVSKQDNKVMPRCHLYHQYFRSVL</sequence>